<dbReference type="Proteomes" id="UP000193587">
    <property type="component" value="Unassembled WGS sequence"/>
</dbReference>
<evidence type="ECO:0000259" key="4">
    <source>
        <dbReference type="PROSITE" id="PS51462"/>
    </source>
</evidence>
<organism evidence="5 6">
    <name type="scientific">Halorubrum ezzemoulense DSM 17463</name>
    <dbReference type="NCBI Taxonomy" id="1121945"/>
    <lineage>
        <taxon>Archaea</taxon>
        <taxon>Methanobacteriati</taxon>
        <taxon>Methanobacteriota</taxon>
        <taxon>Stenosarchaea group</taxon>
        <taxon>Halobacteria</taxon>
        <taxon>Halobacteriales</taxon>
        <taxon>Haloferacaceae</taxon>
        <taxon>Halorubrum</taxon>
    </lineage>
</organism>
<proteinExistence type="predicted"/>
<comment type="cofactor">
    <cofactor evidence="1">
        <name>Mg(2+)</name>
        <dbReference type="ChEBI" id="CHEBI:18420"/>
    </cofactor>
</comment>
<dbReference type="PANTHER" id="PTHR43046">
    <property type="entry name" value="GDP-MANNOSE MANNOSYL HYDROLASE"/>
    <property type="match status" value="1"/>
</dbReference>
<dbReference type="InterPro" id="IPR000086">
    <property type="entry name" value="NUDIX_hydrolase_dom"/>
</dbReference>
<name>A0A1X4G9X6_HALEZ</name>
<dbReference type="Pfam" id="PF00293">
    <property type="entry name" value="NUDIX"/>
    <property type="match status" value="1"/>
</dbReference>
<dbReference type="GO" id="GO:0016787">
    <property type="term" value="F:hydrolase activity"/>
    <property type="evidence" value="ECO:0007669"/>
    <property type="project" value="UniProtKB-KW"/>
</dbReference>
<dbReference type="PROSITE" id="PS51462">
    <property type="entry name" value="NUDIX"/>
    <property type="match status" value="1"/>
</dbReference>
<sequence length="159" mass="17922">MVSDPRNSTPGERDRWIPDAEWRTIVANVSLVSVDLVIEHNGGVLLGKRENDPAKGEWFVPGGTVHKNESRTEAVHRVASEELGEAVVIDECLGTYEHCYETADVDGVDSKHYLATGYRCHFERDDPEIGGDDQHSAFQVFQPPFENLHPYVRAYLDDR</sequence>
<accession>A0A1X4G9X6</accession>
<evidence type="ECO:0000256" key="3">
    <source>
        <dbReference type="ARBA" id="ARBA00022842"/>
    </source>
</evidence>
<dbReference type="RefSeq" id="WP_080508758.1">
    <property type="nucleotide sequence ID" value="NZ_ATXS01000057.1"/>
</dbReference>
<comment type="caution">
    <text evidence="5">The sequence shown here is derived from an EMBL/GenBank/DDBJ whole genome shotgun (WGS) entry which is preliminary data.</text>
</comment>
<keyword evidence="2 5" id="KW-0378">Hydrolase</keyword>
<dbReference type="eggNOG" id="arCOG01075">
    <property type="taxonomic scope" value="Archaea"/>
</dbReference>
<dbReference type="PANTHER" id="PTHR43046:SF12">
    <property type="entry name" value="GDP-MANNOSE MANNOSYL HYDROLASE"/>
    <property type="match status" value="1"/>
</dbReference>
<protein>
    <submittedName>
        <fullName evidence="5">NUDIX hydrolase</fullName>
    </submittedName>
</protein>
<dbReference type="Gene3D" id="3.90.79.10">
    <property type="entry name" value="Nucleoside Triphosphate Pyrophosphohydrolase"/>
    <property type="match status" value="1"/>
</dbReference>
<dbReference type="EMBL" id="NEDJ01000071">
    <property type="protein sequence ID" value="OSO93913.1"/>
    <property type="molecule type" value="Genomic_DNA"/>
</dbReference>
<gene>
    <name evidence="5" type="ORF">B9H04_14895</name>
</gene>
<dbReference type="SUPFAM" id="SSF55811">
    <property type="entry name" value="Nudix"/>
    <property type="match status" value="1"/>
</dbReference>
<dbReference type="AlphaFoldDB" id="A0A1X4G9X6"/>
<evidence type="ECO:0000256" key="1">
    <source>
        <dbReference type="ARBA" id="ARBA00001946"/>
    </source>
</evidence>
<feature type="domain" description="Nudix hydrolase" evidence="4">
    <location>
        <begin position="27"/>
        <end position="156"/>
    </location>
</feature>
<evidence type="ECO:0000256" key="2">
    <source>
        <dbReference type="ARBA" id="ARBA00022801"/>
    </source>
</evidence>
<keyword evidence="3" id="KW-0460">Magnesium</keyword>
<reference evidence="5 6" key="1">
    <citation type="submission" date="2017-04" db="EMBL/GenBank/DDBJ databases">
        <title>MLSA of the genus Halorubrum.</title>
        <authorList>
            <person name="De La Haba R."/>
            <person name="Sanchez-Porro C."/>
            <person name="Infante-Dominguez C."/>
            <person name="Ventosa A."/>
        </authorList>
    </citation>
    <scope>NUCLEOTIDE SEQUENCE [LARGE SCALE GENOMIC DNA]</scope>
    <source>
        <strain evidence="5 6">DSM 17463</strain>
    </source>
</reference>
<dbReference type="STRING" id="1121945.GCA_000421805_03435"/>
<evidence type="ECO:0000313" key="5">
    <source>
        <dbReference type="EMBL" id="OSO93913.1"/>
    </source>
</evidence>
<evidence type="ECO:0000313" key="6">
    <source>
        <dbReference type="Proteomes" id="UP000193587"/>
    </source>
</evidence>
<dbReference type="InterPro" id="IPR015797">
    <property type="entry name" value="NUDIX_hydrolase-like_dom_sf"/>
</dbReference>